<protein>
    <recommendedName>
        <fullName evidence="3">Integrase catalytic domain-containing protein</fullName>
    </recommendedName>
</protein>
<sequence length="221" mass="25923">MIKTFVNKNVKKWDQYISLLLVAYRSTPHPATGFSPNCMMLEREVYIPVNLIYKSRDNGTQKNEEEYISTLKSHFQEVYEIARENFKVNAERQKRDLDTRLTDNKYEIGYLVYNFDKTVNRKFQTPWLGPFIITKILSSVVYEISDKSRTEVVHQKQVGVDVFKVTDTKVTQQTQTPAESKDTVVPISTDVNKNTIYYTEEEEFVPDHDEEIFEVELVEVI</sequence>
<dbReference type="Proteomes" id="UP000507470">
    <property type="component" value="Unassembled WGS sequence"/>
</dbReference>
<dbReference type="InterPro" id="IPR036397">
    <property type="entry name" value="RNaseH_sf"/>
</dbReference>
<evidence type="ECO:0000313" key="2">
    <source>
        <dbReference type="Proteomes" id="UP000507470"/>
    </source>
</evidence>
<dbReference type="Gene3D" id="3.30.420.10">
    <property type="entry name" value="Ribonuclease H-like superfamily/Ribonuclease H"/>
    <property type="match status" value="1"/>
</dbReference>
<evidence type="ECO:0008006" key="3">
    <source>
        <dbReference type="Google" id="ProtNLM"/>
    </source>
</evidence>
<proteinExistence type="predicted"/>
<accession>A0A6J8CR48</accession>
<dbReference type="GO" id="GO:0003676">
    <property type="term" value="F:nucleic acid binding"/>
    <property type="evidence" value="ECO:0007669"/>
    <property type="project" value="InterPro"/>
</dbReference>
<organism evidence="1 2">
    <name type="scientific">Mytilus coruscus</name>
    <name type="common">Sea mussel</name>
    <dbReference type="NCBI Taxonomy" id="42192"/>
    <lineage>
        <taxon>Eukaryota</taxon>
        <taxon>Metazoa</taxon>
        <taxon>Spiralia</taxon>
        <taxon>Lophotrochozoa</taxon>
        <taxon>Mollusca</taxon>
        <taxon>Bivalvia</taxon>
        <taxon>Autobranchia</taxon>
        <taxon>Pteriomorphia</taxon>
        <taxon>Mytilida</taxon>
        <taxon>Mytiloidea</taxon>
        <taxon>Mytilidae</taxon>
        <taxon>Mytilinae</taxon>
        <taxon>Mytilus</taxon>
    </lineage>
</organism>
<dbReference type="OrthoDB" id="6153983at2759"/>
<name>A0A6J8CR48_MYTCO</name>
<dbReference type="EMBL" id="CACVKT020005775">
    <property type="protein sequence ID" value="CAC5397889.1"/>
    <property type="molecule type" value="Genomic_DNA"/>
</dbReference>
<reference evidence="1 2" key="1">
    <citation type="submission" date="2020-06" db="EMBL/GenBank/DDBJ databases">
        <authorList>
            <person name="Li R."/>
            <person name="Bekaert M."/>
        </authorList>
    </citation>
    <scope>NUCLEOTIDE SEQUENCE [LARGE SCALE GENOMIC DNA]</scope>
    <source>
        <strain evidence="2">wild</strain>
    </source>
</reference>
<gene>
    <name evidence="1" type="ORF">MCOR_32297</name>
</gene>
<evidence type="ECO:0000313" key="1">
    <source>
        <dbReference type="EMBL" id="CAC5397889.1"/>
    </source>
</evidence>
<dbReference type="PANTHER" id="PTHR37984">
    <property type="entry name" value="PROTEIN CBG26694"/>
    <property type="match status" value="1"/>
</dbReference>
<dbReference type="PANTHER" id="PTHR37984:SF12">
    <property type="entry name" value="RIBONUCLEASE H"/>
    <property type="match status" value="1"/>
</dbReference>
<keyword evidence="2" id="KW-1185">Reference proteome</keyword>
<dbReference type="InterPro" id="IPR050951">
    <property type="entry name" value="Retrovirus_Pol_polyprotein"/>
</dbReference>
<dbReference type="AlphaFoldDB" id="A0A6J8CR48"/>